<dbReference type="Pfam" id="PF03724">
    <property type="entry name" value="META"/>
    <property type="match status" value="1"/>
</dbReference>
<comment type="caution">
    <text evidence="2">The sequence shown here is derived from an EMBL/GenBank/DDBJ whole genome shotgun (WGS) entry which is preliminary data.</text>
</comment>
<dbReference type="PROSITE" id="PS51257">
    <property type="entry name" value="PROKAR_LIPOPROTEIN"/>
    <property type="match status" value="1"/>
</dbReference>
<evidence type="ECO:0000313" key="3">
    <source>
        <dbReference type="Proteomes" id="UP001428774"/>
    </source>
</evidence>
<sequence>MRYLVLVAGLAVAGCGAQPETIPGLWQIETLDGEAFAARATVDLSEPGRISGKAPCNGYFGSREGTLPALDLGPIASTQMACPDLSDEGRFFERLEAMTSAVEEGGKLVLSDGAGGGMVFVPAPAE</sequence>
<dbReference type="InterPro" id="IPR005184">
    <property type="entry name" value="DUF306_Meta_HslJ"/>
</dbReference>
<keyword evidence="3" id="KW-1185">Reference proteome</keyword>
<dbReference type="AlphaFoldDB" id="A0AAW9SCL2"/>
<accession>A0AAW9SCL2</accession>
<reference evidence="2 3" key="1">
    <citation type="submission" date="2024-05" db="EMBL/GenBank/DDBJ databases">
        <title>Genome sequence of Ponticoccus litoralis KCCM 90028.</title>
        <authorList>
            <person name="Kim J.M."/>
            <person name="Lee J.K."/>
            <person name="Choi B.J."/>
            <person name="Bayburt H."/>
            <person name="Baek J.H."/>
            <person name="Jeon C.O."/>
        </authorList>
    </citation>
    <scope>NUCLEOTIDE SEQUENCE [LARGE SCALE GENOMIC DNA]</scope>
    <source>
        <strain evidence="2 3">KCCM 90028</strain>
    </source>
</reference>
<evidence type="ECO:0000313" key="2">
    <source>
        <dbReference type="EMBL" id="MEN9060547.1"/>
    </source>
</evidence>
<protein>
    <submittedName>
        <fullName evidence="2">META domain-containing protein</fullName>
    </submittedName>
</protein>
<dbReference type="Gene3D" id="2.40.128.270">
    <property type="match status" value="1"/>
</dbReference>
<dbReference type="InterPro" id="IPR038670">
    <property type="entry name" value="HslJ-like_sf"/>
</dbReference>
<gene>
    <name evidence="2" type="ORF">ABFB10_05380</name>
</gene>
<proteinExistence type="predicted"/>
<evidence type="ECO:0000259" key="1">
    <source>
        <dbReference type="Pfam" id="PF03724"/>
    </source>
</evidence>
<name>A0AAW9SCL2_9RHOB</name>
<dbReference type="EMBL" id="JBDNCH010000002">
    <property type="protein sequence ID" value="MEN9060547.1"/>
    <property type="molecule type" value="Genomic_DNA"/>
</dbReference>
<organism evidence="2 3">
    <name type="scientific">Ponticoccus litoralis</name>
    <dbReference type="NCBI Taxonomy" id="422297"/>
    <lineage>
        <taxon>Bacteria</taxon>
        <taxon>Pseudomonadati</taxon>
        <taxon>Pseudomonadota</taxon>
        <taxon>Alphaproteobacteria</taxon>
        <taxon>Rhodobacterales</taxon>
        <taxon>Roseobacteraceae</taxon>
        <taxon>Ponticoccus</taxon>
    </lineage>
</organism>
<feature type="domain" description="DUF306" evidence="1">
    <location>
        <begin position="24"/>
        <end position="117"/>
    </location>
</feature>
<dbReference type="RefSeq" id="WP_347165720.1">
    <property type="nucleotide sequence ID" value="NZ_JBDNCH010000002.1"/>
</dbReference>
<dbReference type="Proteomes" id="UP001428774">
    <property type="component" value="Unassembled WGS sequence"/>
</dbReference>